<feature type="region of interest" description="Disordered" evidence="1">
    <location>
        <begin position="1"/>
        <end position="21"/>
    </location>
</feature>
<protein>
    <submittedName>
        <fullName evidence="2">Uncharacterized protein</fullName>
    </submittedName>
</protein>
<dbReference type="Proteomes" id="UP001341840">
    <property type="component" value="Unassembled WGS sequence"/>
</dbReference>
<evidence type="ECO:0000256" key="1">
    <source>
        <dbReference type="SAM" id="MobiDB-lite"/>
    </source>
</evidence>
<proteinExistence type="predicted"/>
<feature type="non-terminal residue" evidence="2">
    <location>
        <position position="1"/>
    </location>
</feature>
<accession>A0ABU6XYT5</accession>
<reference evidence="2 3" key="1">
    <citation type="journal article" date="2023" name="Plants (Basel)">
        <title>Bridging the Gap: Combining Genomics and Transcriptomics Approaches to Understand Stylosanthes scabra, an Orphan Legume from the Brazilian Caatinga.</title>
        <authorList>
            <person name="Ferreira-Neto J.R.C."/>
            <person name="da Silva M.D."/>
            <person name="Binneck E."/>
            <person name="de Melo N.F."/>
            <person name="da Silva R.H."/>
            <person name="de Melo A.L.T.M."/>
            <person name="Pandolfi V."/>
            <person name="Bustamante F.O."/>
            <person name="Brasileiro-Vidal A.C."/>
            <person name="Benko-Iseppon A.M."/>
        </authorList>
    </citation>
    <scope>NUCLEOTIDE SEQUENCE [LARGE SCALE GENOMIC DNA]</scope>
    <source>
        <tissue evidence="2">Leaves</tissue>
    </source>
</reference>
<name>A0ABU6XYT5_9FABA</name>
<keyword evidence="3" id="KW-1185">Reference proteome</keyword>
<gene>
    <name evidence="2" type="ORF">PIB30_097821</name>
</gene>
<dbReference type="EMBL" id="JASCZI010213887">
    <property type="protein sequence ID" value="MED6201713.1"/>
    <property type="molecule type" value="Genomic_DNA"/>
</dbReference>
<evidence type="ECO:0000313" key="3">
    <source>
        <dbReference type="Proteomes" id="UP001341840"/>
    </source>
</evidence>
<comment type="caution">
    <text evidence="2">The sequence shown here is derived from an EMBL/GenBank/DDBJ whole genome shotgun (WGS) entry which is preliminary data.</text>
</comment>
<evidence type="ECO:0000313" key="2">
    <source>
        <dbReference type="EMBL" id="MED6201713.1"/>
    </source>
</evidence>
<sequence>ERLRKALEAKGSQEEAKKHETGHRAVVRSYRATSRVLGSVFGCILPTPARPQGPIARPGGCEVKGAIFLTVRRHYVPRDRTVSSGRIKIKAKNGISIFRSRSKALTWPNSTYMKKEQLKHKGDFPLGSFLRI</sequence>
<organism evidence="2 3">
    <name type="scientific">Stylosanthes scabra</name>
    <dbReference type="NCBI Taxonomy" id="79078"/>
    <lineage>
        <taxon>Eukaryota</taxon>
        <taxon>Viridiplantae</taxon>
        <taxon>Streptophyta</taxon>
        <taxon>Embryophyta</taxon>
        <taxon>Tracheophyta</taxon>
        <taxon>Spermatophyta</taxon>
        <taxon>Magnoliopsida</taxon>
        <taxon>eudicotyledons</taxon>
        <taxon>Gunneridae</taxon>
        <taxon>Pentapetalae</taxon>
        <taxon>rosids</taxon>
        <taxon>fabids</taxon>
        <taxon>Fabales</taxon>
        <taxon>Fabaceae</taxon>
        <taxon>Papilionoideae</taxon>
        <taxon>50 kb inversion clade</taxon>
        <taxon>dalbergioids sensu lato</taxon>
        <taxon>Dalbergieae</taxon>
        <taxon>Pterocarpus clade</taxon>
        <taxon>Stylosanthes</taxon>
    </lineage>
</organism>